<evidence type="ECO:0000313" key="8">
    <source>
        <dbReference type="Proteomes" id="UP000759131"/>
    </source>
</evidence>
<dbReference type="GO" id="GO:0005506">
    <property type="term" value="F:iron ion binding"/>
    <property type="evidence" value="ECO:0007669"/>
    <property type="project" value="InterPro"/>
</dbReference>
<dbReference type="GO" id="GO:0006082">
    <property type="term" value="P:organic acid metabolic process"/>
    <property type="evidence" value="ECO:0007669"/>
    <property type="project" value="TreeGrafter"/>
</dbReference>
<organism evidence="7">
    <name type="scientific">Medioppia subpectinata</name>
    <dbReference type="NCBI Taxonomy" id="1979941"/>
    <lineage>
        <taxon>Eukaryota</taxon>
        <taxon>Metazoa</taxon>
        <taxon>Ecdysozoa</taxon>
        <taxon>Arthropoda</taxon>
        <taxon>Chelicerata</taxon>
        <taxon>Arachnida</taxon>
        <taxon>Acari</taxon>
        <taxon>Acariformes</taxon>
        <taxon>Sarcoptiformes</taxon>
        <taxon>Oribatida</taxon>
        <taxon>Brachypylina</taxon>
        <taxon>Oppioidea</taxon>
        <taxon>Oppiidae</taxon>
        <taxon>Medioppia</taxon>
    </lineage>
</organism>
<dbReference type="SUPFAM" id="SSF48264">
    <property type="entry name" value="Cytochrome P450"/>
    <property type="match status" value="1"/>
</dbReference>
<dbReference type="InterPro" id="IPR017972">
    <property type="entry name" value="Cyt_P450_CS"/>
</dbReference>
<keyword evidence="6" id="KW-0560">Oxidoreductase</keyword>
<protein>
    <recommendedName>
        <fullName evidence="9">Cytochrome P450</fullName>
    </recommendedName>
</protein>
<evidence type="ECO:0000256" key="6">
    <source>
        <dbReference type="RuleBase" id="RU000461"/>
    </source>
</evidence>
<dbReference type="InterPro" id="IPR050182">
    <property type="entry name" value="Cytochrome_P450_fam2"/>
</dbReference>
<dbReference type="PANTHER" id="PTHR24300:SF397">
    <property type="entry name" value="CYTOCHROME P450 2U1"/>
    <property type="match status" value="1"/>
</dbReference>
<gene>
    <name evidence="7" type="ORF">OSB1V03_LOCUS20806</name>
</gene>
<keyword evidence="3 5" id="KW-0408">Iron</keyword>
<keyword evidence="8" id="KW-1185">Reference proteome</keyword>
<evidence type="ECO:0000256" key="1">
    <source>
        <dbReference type="ARBA" id="ARBA00010617"/>
    </source>
</evidence>
<keyword evidence="4 6" id="KW-0503">Monooxygenase</keyword>
<comment type="similarity">
    <text evidence="1 6">Belongs to the cytochrome P450 family.</text>
</comment>
<dbReference type="GO" id="GO:0008395">
    <property type="term" value="F:steroid hydroxylase activity"/>
    <property type="evidence" value="ECO:0007669"/>
    <property type="project" value="TreeGrafter"/>
</dbReference>
<evidence type="ECO:0000256" key="5">
    <source>
        <dbReference type="PIRSR" id="PIRSR602401-1"/>
    </source>
</evidence>
<proteinExistence type="inferred from homology"/>
<dbReference type="Gene3D" id="1.10.630.10">
    <property type="entry name" value="Cytochrome P450"/>
    <property type="match status" value="1"/>
</dbReference>
<dbReference type="PRINTS" id="PR00385">
    <property type="entry name" value="P450"/>
</dbReference>
<dbReference type="GO" id="GO:0016712">
    <property type="term" value="F:oxidoreductase activity, acting on paired donors, with incorporation or reduction of molecular oxygen, reduced flavin or flavoprotein as one donor, and incorporation of one atom of oxygen"/>
    <property type="evidence" value="ECO:0007669"/>
    <property type="project" value="TreeGrafter"/>
</dbReference>
<dbReference type="InterPro" id="IPR036396">
    <property type="entry name" value="Cyt_P450_sf"/>
</dbReference>
<dbReference type="PROSITE" id="PS00086">
    <property type="entry name" value="CYTOCHROME_P450"/>
    <property type="match status" value="1"/>
</dbReference>
<dbReference type="InterPro" id="IPR001128">
    <property type="entry name" value="Cyt_P450"/>
</dbReference>
<sequence>MANNRQMQIRLRDEIESVIGDRMATHEDRNRCHYVNAFIAETLRYRPVAPGGVPHTAMCDTHLVIVGNLLANSMDANLWSNPHTFDPDRFLNQDGTLVAHVPGYVAFGVGHRSCLGEKLATAELFLVVAHLIKYTAGRVFALETGKGDGSADLEMAADQLVTSRPKPYKIMLLPCA</sequence>
<dbReference type="OrthoDB" id="6415694at2759"/>
<keyword evidence="2 5" id="KW-0479">Metal-binding</keyword>
<reference evidence="7" key="1">
    <citation type="submission" date="2020-11" db="EMBL/GenBank/DDBJ databases">
        <authorList>
            <person name="Tran Van P."/>
        </authorList>
    </citation>
    <scope>NUCLEOTIDE SEQUENCE</scope>
</reference>
<dbReference type="PRINTS" id="PR00463">
    <property type="entry name" value="EP450I"/>
</dbReference>
<comment type="cofactor">
    <cofactor evidence="5">
        <name>heme</name>
        <dbReference type="ChEBI" id="CHEBI:30413"/>
    </cofactor>
</comment>
<feature type="binding site" description="axial binding residue" evidence="5">
    <location>
        <position position="114"/>
    </location>
    <ligand>
        <name>heme</name>
        <dbReference type="ChEBI" id="CHEBI:30413"/>
    </ligand>
    <ligandPart>
        <name>Fe</name>
        <dbReference type="ChEBI" id="CHEBI:18248"/>
    </ligandPart>
</feature>
<evidence type="ECO:0000313" key="7">
    <source>
        <dbReference type="EMBL" id="CAD7646083.1"/>
    </source>
</evidence>
<dbReference type="GO" id="GO:0020037">
    <property type="term" value="F:heme binding"/>
    <property type="evidence" value="ECO:0007669"/>
    <property type="project" value="InterPro"/>
</dbReference>
<evidence type="ECO:0000256" key="2">
    <source>
        <dbReference type="ARBA" id="ARBA00022723"/>
    </source>
</evidence>
<keyword evidence="5 6" id="KW-0349">Heme</keyword>
<accession>A0A7R9LSS3</accession>
<evidence type="ECO:0000256" key="3">
    <source>
        <dbReference type="ARBA" id="ARBA00023004"/>
    </source>
</evidence>
<dbReference type="EMBL" id="CAJPIZ010035869">
    <property type="protein sequence ID" value="CAG2120860.1"/>
    <property type="molecule type" value="Genomic_DNA"/>
</dbReference>
<evidence type="ECO:0008006" key="9">
    <source>
        <dbReference type="Google" id="ProtNLM"/>
    </source>
</evidence>
<dbReference type="Pfam" id="PF00067">
    <property type="entry name" value="p450"/>
    <property type="match status" value="1"/>
</dbReference>
<dbReference type="PANTHER" id="PTHR24300">
    <property type="entry name" value="CYTOCHROME P450 508A4-RELATED"/>
    <property type="match status" value="1"/>
</dbReference>
<name>A0A7R9LSS3_9ACAR</name>
<evidence type="ECO:0000256" key="4">
    <source>
        <dbReference type="ARBA" id="ARBA00023033"/>
    </source>
</evidence>
<dbReference type="Proteomes" id="UP000759131">
    <property type="component" value="Unassembled WGS sequence"/>
</dbReference>
<dbReference type="GO" id="GO:0005737">
    <property type="term" value="C:cytoplasm"/>
    <property type="evidence" value="ECO:0007669"/>
    <property type="project" value="TreeGrafter"/>
</dbReference>
<dbReference type="EMBL" id="OC890444">
    <property type="protein sequence ID" value="CAD7646083.1"/>
    <property type="molecule type" value="Genomic_DNA"/>
</dbReference>
<dbReference type="AlphaFoldDB" id="A0A7R9LSS3"/>
<dbReference type="GO" id="GO:0006805">
    <property type="term" value="P:xenobiotic metabolic process"/>
    <property type="evidence" value="ECO:0007669"/>
    <property type="project" value="TreeGrafter"/>
</dbReference>
<dbReference type="InterPro" id="IPR002401">
    <property type="entry name" value="Cyt_P450_E_grp-I"/>
</dbReference>